<dbReference type="Proteomes" id="UP000236753">
    <property type="component" value="Unassembled WGS sequence"/>
</dbReference>
<evidence type="ECO:0000313" key="2">
    <source>
        <dbReference type="Proteomes" id="UP000236753"/>
    </source>
</evidence>
<evidence type="ECO:0000313" key="1">
    <source>
        <dbReference type="EMBL" id="SEG20699.1"/>
    </source>
</evidence>
<protein>
    <submittedName>
        <fullName evidence="1">Uncharacterized protein</fullName>
    </submittedName>
</protein>
<gene>
    <name evidence="1" type="ORF">SAMN05216334_1436</name>
</gene>
<organism evidence="1 2">
    <name type="scientific">Nitrosomonas ureae</name>
    <dbReference type="NCBI Taxonomy" id="44577"/>
    <lineage>
        <taxon>Bacteria</taxon>
        <taxon>Pseudomonadati</taxon>
        <taxon>Pseudomonadota</taxon>
        <taxon>Betaproteobacteria</taxon>
        <taxon>Nitrosomonadales</taxon>
        <taxon>Nitrosomonadaceae</taxon>
        <taxon>Nitrosomonas</taxon>
    </lineage>
</organism>
<dbReference type="EMBL" id="FNUX01000043">
    <property type="protein sequence ID" value="SEG20699.1"/>
    <property type="molecule type" value="Genomic_DNA"/>
</dbReference>
<dbReference type="AlphaFoldDB" id="A0A1H5Y9D8"/>
<sequence length="69" mass="8207">MQAKLKITKLNIANQQYKPFQKYLYYDCNAKLIWGIPPSGKFSIDEIRQITLTTKLWILLIRVELRHAK</sequence>
<accession>A0A1H5Y9D8</accession>
<proteinExistence type="predicted"/>
<name>A0A1H5Y9D8_9PROT</name>
<reference evidence="1 2" key="1">
    <citation type="submission" date="2016-10" db="EMBL/GenBank/DDBJ databases">
        <authorList>
            <person name="de Groot N.N."/>
        </authorList>
    </citation>
    <scope>NUCLEOTIDE SEQUENCE [LARGE SCALE GENOMIC DNA]</scope>
    <source>
        <strain evidence="1 2">Nm13</strain>
    </source>
</reference>